<keyword evidence="2" id="KW-0732">Signal</keyword>
<evidence type="ECO:0000313" key="3">
    <source>
        <dbReference type="EMBL" id="MDM7891424.1"/>
    </source>
</evidence>
<dbReference type="RefSeq" id="WP_289473204.1">
    <property type="nucleotide sequence ID" value="NZ_JAUCMN010000004.1"/>
</dbReference>
<evidence type="ECO:0008006" key="5">
    <source>
        <dbReference type="Google" id="ProtNLM"/>
    </source>
</evidence>
<feature type="chain" id="PRO_5045801715" description="Lipoprotein" evidence="2">
    <location>
        <begin position="26"/>
        <end position="182"/>
    </location>
</feature>
<sequence>MGMRMRGGAVLVGVLATATTLTGCAGGGTATAEAPSPSVTKATPGRASCDLTSGGGSVSLEETADAYRVEWSGVPTSAEGARQEYQLYLGDESQEHAISMYIGFDSITGKTTYGWFNRDTNDVDPIPGAPDTSAGTVVGTFPKQTEIDAVYWSPSYSRTTTDDSSTTWCTEDSQVMPWTPLD</sequence>
<keyword evidence="4" id="KW-1185">Reference proteome</keyword>
<dbReference type="PROSITE" id="PS51257">
    <property type="entry name" value="PROKAR_LIPOPROTEIN"/>
    <property type="match status" value="1"/>
</dbReference>
<evidence type="ECO:0000256" key="1">
    <source>
        <dbReference type="SAM" id="MobiDB-lite"/>
    </source>
</evidence>
<organism evidence="3 4">
    <name type="scientific">Curtobacterium caseinilyticum</name>
    <dbReference type="NCBI Taxonomy" id="3055137"/>
    <lineage>
        <taxon>Bacteria</taxon>
        <taxon>Bacillati</taxon>
        <taxon>Actinomycetota</taxon>
        <taxon>Actinomycetes</taxon>
        <taxon>Micrococcales</taxon>
        <taxon>Microbacteriaceae</taxon>
        <taxon>Curtobacterium</taxon>
    </lineage>
</organism>
<evidence type="ECO:0000313" key="4">
    <source>
        <dbReference type="Proteomes" id="UP001236404"/>
    </source>
</evidence>
<protein>
    <recommendedName>
        <fullName evidence="5">Lipoprotein</fullName>
    </recommendedName>
</protein>
<evidence type="ECO:0000256" key="2">
    <source>
        <dbReference type="SAM" id="SignalP"/>
    </source>
</evidence>
<feature type="signal peptide" evidence="2">
    <location>
        <begin position="1"/>
        <end position="25"/>
    </location>
</feature>
<gene>
    <name evidence="3" type="ORF">QUG93_06985</name>
</gene>
<comment type="caution">
    <text evidence="3">The sequence shown here is derived from an EMBL/GenBank/DDBJ whole genome shotgun (WGS) entry which is preliminary data.</text>
</comment>
<reference evidence="3 4" key="1">
    <citation type="submission" date="2023-06" db="EMBL/GenBank/DDBJ databases">
        <authorList>
            <person name="Feng G."/>
            <person name="Li J."/>
            <person name="Zhu H."/>
        </authorList>
    </citation>
    <scope>NUCLEOTIDE SEQUENCE [LARGE SCALE GENOMIC DNA]</scope>
    <source>
        <strain evidence="3 4">RHCKG28</strain>
    </source>
</reference>
<dbReference type="EMBL" id="JAUCMN010000004">
    <property type="protein sequence ID" value="MDM7891424.1"/>
    <property type="molecule type" value="Genomic_DNA"/>
</dbReference>
<dbReference type="Proteomes" id="UP001236404">
    <property type="component" value="Unassembled WGS sequence"/>
</dbReference>
<feature type="region of interest" description="Disordered" evidence="1">
    <location>
        <begin position="27"/>
        <end position="56"/>
    </location>
</feature>
<name>A0ABT7TPZ4_9MICO</name>
<accession>A0ABT7TPZ4</accession>
<proteinExistence type="predicted"/>